<dbReference type="RefSeq" id="WP_157728328.1">
    <property type="nucleotide sequence ID" value="NZ_LT629732.1"/>
</dbReference>
<dbReference type="Proteomes" id="UP000198983">
    <property type="component" value="Chromosome I"/>
</dbReference>
<evidence type="ECO:0000313" key="3">
    <source>
        <dbReference type="EMBL" id="SDS09761.1"/>
    </source>
</evidence>
<dbReference type="PANTHER" id="PTHR30290:SF62">
    <property type="entry name" value="OLIGOPEPTIDE ABC TRANSPORTER, PERIPLASMIC OLIGOPEPTIDE-BINDING PROTEIN"/>
    <property type="match status" value="1"/>
</dbReference>
<evidence type="ECO:0000259" key="2">
    <source>
        <dbReference type="Pfam" id="PF00496"/>
    </source>
</evidence>
<evidence type="ECO:0000313" key="4">
    <source>
        <dbReference type="Proteomes" id="UP000198983"/>
    </source>
</evidence>
<reference evidence="3 4" key="1">
    <citation type="submission" date="2016-10" db="EMBL/GenBank/DDBJ databases">
        <authorList>
            <person name="de Groot N.N."/>
        </authorList>
    </citation>
    <scope>NUCLEOTIDE SEQUENCE [LARGE SCALE GENOMIC DNA]</scope>
    <source>
        <strain evidence="3 4">DSM 22024</strain>
    </source>
</reference>
<sequence>MRTAGTPNHRPGRTPERAPDRAPERAPAHTPQRTPSRRDLFRFGLTSVAAFSVAGCSALSLNPSDKSGGKGGGKDAGKAGTGLKEAPELSDQVKAGKLPPRAKRMPAKPMVIRPTEPGGVYGGTWNTILTSVDADPHLVGSLSYEPLVRWDVDQTKISPNVAESWEIGQDGRVYTFKLRAGMKWSDGKPYTADDLVFGYEDVLSNTDLYPVMPSQFAPDGQPAKLEKLDDTTVRFTFPKPQGLFLDQVASSGGAVLHCLPKHYLKQFHKKYNPDADKLAKQEGQPDWTKLFLNKGGNGPTEFGSWQNTDLPVIYPWKLSSQSGNRLVVSRNPYYWKSDTEGRQLPYLDRVVFDIITDPQVSTLKLSQGDYSLVTPGLVTLQSKPVFARGREKGRFHFIAIGSSRMNDATFLLNQTHKDPAMRQVMQNKDFRIGLSYALNRQEIIKVVLLNQGEPWQTSPRKESGLYLQQLAKQYTEHDPAKANQHLDKAGYRQRDSDGFRLRPDGKRLGFTVEVRTNFNPLWADVAQLASGYWKKVGVDVQVKVEDATLLFNRVAANNHDAVMDDGDGGDLPMLGPGWYFPVDAGAAYAVEWGRWYESKGKEGEKPPAGPLRQMRLFDQIKVTPDKQKRDELFMQILRISQEEFYVIGTVLPEARYNVVQNDLHGVGGEMIDDCCEPGPSAPEQYFWKKT</sequence>
<name>A0A1H1PER7_9ACTN</name>
<dbReference type="OrthoDB" id="3713816at2"/>
<dbReference type="InterPro" id="IPR039424">
    <property type="entry name" value="SBP_5"/>
</dbReference>
<dbReference type="SUPFAM" id="SSF53850">
    <property type="entry name" value="Periplasmic binding protein-like II"/>
    <property type="match status" value="1"/>
</dbReference>
<dbReference type="PANTHER" id="PTHR30290">
    <property type="entry name" value="PERIPLASMIC BINDING COMPONENT OF ABC TRANSPORTER"/>
    <property type="match status" value="1"/>
</dbReference>
<dbReference type="GO" id="GO:1904680">
    <property type="term" value="F:peptide transmembrane transporter activity"/>
    <property type="evidence" value="ECO:0007669"/>
    <property type="project" value="TreeGrafter"/>
</dbReference>
<proteinExistence type="predicted"/>
<protein>
    <submittedName>
        <fullName evidence="3">Peptide/nickel transport system substrate-binding protein</fullName>
    </submittedName>
</protein>
<organism evidence="3 4">
    <name type="scientific">Actinopolymorpha singaporensis</name>
    <dbReference type="NCBI Taxonomy" id="117157"/>
    <lineage>
        <taxon>Bacteria</taxon>
        <taxon>Bacillati</taxon>
        <taxon>Actinomycetota</taxon>
        <taxon>Actinomycetes</taxon>
        <taxon>Propionibacteriales</taxon>
        <taxon>Actinopolymorphaceae</taxon>
        <taxon>Actinopolymorpha</taxon>
    </lineage>
</organism>
<evidence type="ECO:0000256" key="1">
    <source>
        <dbReference type="SAM" id="MobiDB-lite"/>
    </source>
</evidence>
<dbReference type="CDD" id="cd08500">
    <property type="entry name" value="PBP2_NikA_DppA_OppA_like_4"/>
    <property type="match status" value="1"/>
</dbReference>
<keyword evidence="4" id="KW-1185">Reference proteome</keyword>
<dbReference type="GO" id="GO:0015833">
    <property type="term" value="P:peptide transport"/>
    <property type="evidence" value="ECO:0007669"/>
    <property type="project" value="TreeGrafter"/>
</dbReference>
<accession>A0A1H1PER7</accession>
<feature type="region of interest" description="Disordered" evidence="1">
    <location>
        <begin position="1"/>
        <end position="40"/>
    </location>
</feature>
<feature type="compositionally biased region" description="Basic and acidic residues" evidence="1">
    <location>
        <begin position="13"/>
        <end position="27"/>
    </location>
</feature>
<dbReference type="STRING" id="117157.SAMN04489717_1616"/>
<feature type="domain" description="Solute-binding protein family 5" evidence="2">
    <location>
        <begin position="156"/>
        <end position="569"/>
    </location>
</feature>
<dbReference type="Gene3D" id="3.10.105.10">
    <property type="entry name" value="Dipeptide-binding Protein, Domain 3"/>
    <property type="match status" value="1"/>
</dbReference>
<dbReference type="AlphaFoldDB" id="A0A1H1PER7"/>
<dbReference type="Gene3D" id="3.40.190.10">
    <property type="entry name" value="Periplasmic binding protein-like II"/>
    <property type="match status" value="1"/>
</dbReference>
<feature type="region of interest" description="Disordered" evidence="1">
    <location>
        <begin position="60"/>
        <end position="93"/>
    </location>
</feature>
<dbReference type="EMBL" id="LT629732">
    <property type="protein sequence ID" value="SDS09761.1"/>
    <property type="molecule type" value="Genomic_DNA"/>
</dbReference>
<dbReference type="Pfam" id="PF00496">
    <property type="entry name" value="SBP_bac_5"/>
    <property type="match status" value="1"/>
</dbReference>
<dbReference type="InterPro" id="IPR000914">
    <property type="entry name" value="SBP_5_dom"/>
</dbReference>
<gene>
    <name evidence="3" type="ORF">SAMN04489717_1616</name>
</gene>